<dbReference type="GO" id="GO:0015179">
    <property type="term" value="F:L-amino acid transmembrane transporter activity"/>
    <property type="evidence" value="ECO:0007669"/>
    <property type="project" value="TreeGrafter"/>
</dbReference>
<feature type="transmembrane region" description="Helical" evidence="7">
    <location>
        <begin position="427"/>
        <end position="450"/>
    </location>
</feature>
<comment type="caution">
    <text evidence="9">The sequence shown here is derived from an EMBL/GenBank/DDBJ whole genome shotgun (WGS) entry which is preliminary data.</text>
</comment>
<feature type="region of interest" description="Disordered" evidence="6">
    <location>
        <begin position="1"/>
        <end position="38"/>
    </location>
</feature>
<dbReference type="AlphaFoldDB" id="A0AA38H3B2"/>
<feature type="transmembrane region" description="Helical" evidence="7">
    <location>
        <begin position="164"/>
        <end position="184"/>
    </location>
</feature>
<evidence type="ECO:0000256" key="3">
    <source>
        <dbReference type="ARBA" id="ARBA00022692"/>
    </source>
</evidence>
<dbReference type="PANTHER" id="PTHR22950">
    <property type="entry name" value="AMINO ACID TRANSPORTER"/>
    <property type="match status" value="1"/>
</dbReference>
<evidence type="ECO:0000256" key="1">
    <source>
        <dbReference type="ARBA" id="ARBA00004141"/>
    </source>
</evidence>
<accession>A0AA38H3B2</accession>
<evidence type="ECO:0000256" key="2">
    <source>
        <dbReference type="ARBA" id="ARBA00008066"/>
    </source>
</evidence>
<organism evidence="9 10">
    <name type="scientific">Dioszegia hungarica</name>
    <dbReference type="NCBI Taxonomy" id="4972"/>
    <lineage>
        <taxon>Eukaryota</taxon>
        <taxon>Fungi</taxon>
        <taxon>Dikarya</taxon>
        <taxon>Basidiomycota</taxon>
        <taxon>Agaricomycotina</taxon>
        <taxon>Tremellomycetes</taxon>
        <taxon>Tremellales</taxon>
        <taxon>Bulleribasidiaceae</taxon>
        <taxon>Dioszegia</taxon>
    </lineage>
</organism>
<evidence type="ECO:0000256" key="6">
    <source>
        <dbReference type="SAM" id="MobiDB-lite"/>
    </source>
</evidence>
<keyword evidence="3 7" id="KW-0812">Transmembrane</keyword>
<dbReference type="GeneID" id="77728179"/>
<dbReference type="Pfam" id="PF01490">
    <property type="entry name" value="Aa_trans"/>
    <property type="match status" value="1"/>
</dbReference>
<evidence type="ECO:0000256" key="5">
    <source>
        <dbReference type="ARBA" id="ARBA00023136"/>
    </source>
</evidence>
<gene>
    <name evidence="9" type="ORF">MKK02DRAFT_34591</name>
</gene>
<name>A0AA38H3B2_9TREE</name>
<feature type="transmembrane region" description="Helical" evidence="7">
    <location>
        <begin position="137"/>
        <end position="158"/>
    </location>
</feature>
<sequence>MESSPSPTINGPPSPRNLHDKKGDTTNAASRPASNEGAEEVDAVWGKLDGNSPNYKSLSWVRAAIIMIKSQIGLGILGLPLVMDNVGLVPGIIIILVIAVITTWADYIIGVFKRRHPDVYTLADVGYHMAGPIGREVVFFFYWLEMTAIAGAGFVGVATALNAVSLHGTCTVVFVVVAAVATALVSSLRTLDRISWVGWVGLVSIIAAVITLAVSVGVQDRPASAPQTGPWSKEVNAFSQTSFVQAMNAVNTVVFAYAGGPTFVSVVGEMKHQRDYTKSVVTCQAFVTAVYLIIGCVVYHYVGQYIASPALGSAGPLMKRVCYGIAIPGLLVGCIIYTHLPAKGIFVRILRGSKHLSTPTWQHWTIWLCCVIGNCAISFIIAEAIPFFGDLLSLIGALLGTFICIILEGYMWIWLYKDAERTTRWKVLVVLNSLMIAAGFYIMVAGTYAACVTINDSLKSGNTTSPFSCADNSNSV</sequence>
<feature type="transmembrane region" description="Helical" evidence="7">
    <location>
        <begin position="196"/>
        <end position="218"/>
    </location>
</feature>
<keyword evidence="10" id="KW-1185">Reference proteome</keyword>
<feature type="transmembrane region" description="Helical" evidence="7">
    <location>
        <begin position="321"/>
        <end position="340"/>
    </location>
</feature>
<dbReference type="PANTHER" id="PTHR22950:SF683">
    <property type="entry name" value="AMINO ACID TRANSPORTER (EUROFUNG)"/>
    <property type="match status" value="1"/>
</dbReference>
<dbReference type="FunFam" id="1.20.1740.10:FF:000039">
    <property type="entry name" value="Neutral amino acid transporter (Eurofung)"/>
    <property type="match status" value="1"/>
</dbReference>
<dbReference type="RefSeq" id="XP_052943499.1">
    <property type="nucleotide sequence ID" value="XM_053088974.1"/>
</dbReference>
<feature type="transmembrane region" description="Helical" evidence="7">
    <location>
        <begin position="361"/>
        <end position="385"/>
    </location>
</feature>
<dbReference type="Proteomes" id="UP001164286">
    <property type="component" value="Unassembled WGS sequence"/>
</dbReference>
<comment type="subcellular location">
    <subcellularLocation>
        <location evidence="1">Membrane</location>
        <topology evidence="1">Multi-pass membrane protein</topology>
    </subcellularLocation>
</comment>
<evidence type="ECO:0000259" key="8">
    <source>
        <dbReference type="Pfam" id="PF01490"/>
    </source>
</evidence>
<feature type="transmembrane region" description="Helical" evidence="7">
    <location>
        <begin position="391"/>
        <end position="415"/>
    </location>
</feature>
<feature type="transmembrane region" description="Helical" evidence="7">
    <location>
        <begin position="280"/>
        <end position="301"/>
    </location>
</feature>
<feature type="domain" description="Amino acid transporter transmembrane" evidence="8">
    <location>
        <begin position="57"/>
        <end position="450"/>
    </location>
</feature>
<dbReference type="InterPro" id="IPR013057">
    <property type="entry name" value="AA_transpt_TM"/>
</dbReference>
<feature type="transmembrane region" description="Helical" evidence="7">
    <location>
        <begin position="249"/>
        <end position="268"/>
    </location>
</feature>
<keyword evidence="4 7" id="KW-1133">Transmembrane helix</keyword>
<evidence type="ECO:0000313" key="9">
    <source>
        <dbReference type="EMBL" id="KAI9633722.1"/>
    </source>
</evidence>
<feature type="transmembrane region" description="Helical" evidence="7">
    <location>
        <begin position="88"/>
        <end position="109"/>
    </location>
</feature>
<dbReference type="GO" id="GO:0016020">
    <property type="term" value="C:membrane"/>
    <property type="evidence" value="ECO:0007669"/>
    <property type="project" value="UniProtKB-SubCell"/>
</dbReference>
<evidence type="ECO:0000256" key="4">
    <source>
        <dbReference type="ARBA" id="ARBA00022989"/>
    </source>
</evidence>
<feature type="transmembrane region" description="Helical" evidence="7">
    <location>
        <begin position="60"/>
        <end position="82"/>
    </location>
</feature>
<dbReference type="Gene3D" id="1.20.1740.10">
    <property type="entry name" value="Amino acid/polyamine transporter I"/>
    <property type="match status" value="1"/>
</dbReference>
<keyword evidence="5 7" id="KW-0472">Membrane</keyword>
<evidence type="ECO:0000256" key="7">
    <source>
        <dbReference type="SAM" id="Phobius"/>
    </source>
</evidence>
<reference evidence="9" key="1">
    <citation type="journal article" date="2022" name="G3 (Bethesda)">
        <title>High quality genome of the basidiomycete yeast Dioszegia hungarica PDD-24b-2 isolated from cloud water.</title>
        <authorList>
            <person name="Jarrige D."/>
            <person name="Haridas S."/>
            <person name="Bleykasten-Grosshans C."/>
            <person name="Joly M."/>
            <person name="Nadalig T."/>
            <person name="Sancelme M."/>
            <person name="Vuilleumier S."/>
            <person name="Grigoriev I.V."/>
            <person name="Amato P."/>
            <person name="Bringel F."/>
        </authorList>
    </citation>
    <scope>NUCLEOTIDE SEQUENCE</scope>
    <source>
        <strain evidence="9">PDD-24b-2</strain>
    </source>
</reference>
<dbReference type="EMBL" id="JAKWFO010000008">
    <property type="protein sequence ID" value="KAI9633722.1"/>
    <property type="molecule type" value="Genomic_DNA"/>
</dbReference>
<comment type="similarity">
    <text evidence="2">Belongs to the amino acid/polyamine transporter 2 family.</text>
</comment>
<evidence type="ECO:0000313" key="10">
    <source>
        <dbReference type="Proteomes" id="UP001164286"/>
    </source>
</evidence>
<protein>
    <submittedName>
        <fullName evidence="9">Transmembrane amino acid transporter protein-domain-containing protein</fullName>
    </submittedName>
</protein>
<proteinExistence type="inferred from homology"/>